<keyword evidence="11 12" id="KW-1208">Phospholipid metabolism</keyword>
<protein>
    <recommendedName>
        <fullName evidence="12 13">Cardiolipin synthase</fullName>
        <shortName evidence="12">CL synthase</shortName>
        <ecNumber evidence="12 13">2.7.8.-</ecNumber>
    </recommendedName>
</protein>
<dbReference type="HAMAP" id="MF_01916">
    <property type="entry name" value="Cardiolipin_synth_Cls"/>
    <property type="match status" value="1"/>
</dbReference>
<keyword evidence="4 12" id="KW-0808">Transferase</keyword>
<evidence type="ECO:0000256" key="10">
    <source>
        <dbReference type="ARBA" id="ARBA00023209"/>
    </source>
</evidence>
<evidence type="ECO:0000256" key="11">
    <source>
        <dbReference type="ARBA" id="ARBA00023264"/>
    </source>
</evidence>
<dbReference type="PROSITE" id="PS50035">
    <property type="entry name" value="PLD"/>
    <property type="match status" value="2"/>
</dbReference>
<comment type="subcellular location">
    <subcellularLocation>
        <location evidence="1 12">Cell membrane</location>
        <topology evidence="1 12">Multi-pass membrane protein</topology>
    </subcellularLocation>
</comment>
<dbReference type="EMBL" id="SOAZ01000002">
    <property type="protein sequence ID" value="TDT63364.1"/>
    <property type="molecule type" value="Genomic_DNA"/>
</dbReference>
<keyword evidence="7 12" id="KW-1133">Transmembrane helix</keyword>
<comment type="caution">
    <text evidence="15">The sequence shown here is derived from an EMBL/GenBank/DDBJ whole genome shotgun (WGS) entry which is preliminary data.</text>
</comment>
<comment type="similarity">
    <text evidence="12">Belongs to the phospholipase D family. Cardiolipin synthase subfamily.</text>
</comment>
<accession>A0A4R7KUH0</accession>
<dbReference type="InterPro" id="IPR001736">
    <property type="entry name" value="PLipase_D/transphosphatidylase"/>
</dbReference>
<evidence type="ECO:0000256" key="3">
    <source>
        <dbReference type="ARBA" id="ARBA00022516"/>
    </source>
</evidence>
<feature type="domain" description="PLD phosphodiesterase" evidence="14">
    <location>
        <begin position="208"/>
        <end position="235"/>
    </location>
</feature>
<evidence type="ECO:0000259" key="14">
    <source>
        <dbReference type="PROSITE" id="PS50035"/>
    </source>
</evidence>
<reference evidence="15 16" key="1">
    <citation type="submission" date="2019-03" db="EMBL/GenBank/DDBJ databases">
        <title>Genomic Encyclopedia of Type Strains, Phase IV (KMG-IV): sequencing the most valuable type-strain genomes for metagenomic binning, comparative biology and taxonomic classification.</title>
        <authorList>
            <person name="Goeker M."/>
        </authorList>
    </citation>
    <scope>NUCLEOTIDE SEQUENCE [LARGE SCALE GENOMIC DNA]</scope>
    <source>
        <strain evidence="15 16">DSM 24455</strain>
    </source>
</reference>
<evidence type="ECO:0000256" key="9">
    <source>
        <dbReference type="ARBA" id="ARBA00023136"/>
    </source>
</evidence>
<feature type="transmembrane region" description="Helical" evidence="12">
    <location>
        <begin position="6"/>
        <end position="26"/>
    </location>
</feature>
<evidence type="ECO:0000256" key="6">
    <source>
        <dbReference type="ARBA" id="ARBA00022737"/>
    </source>
</evidence>
<evidence type="ECO:0000256" key="7">
    <source>
        <dbReference type="ARBA" id="ARBA00022989"/>
    </source>
</evidence>
<dbReference type="InterPro" id="IPR030874">
    <property type="entry name" value="Cardiolipin_synth_Firmi"/>
</dbReference>
<dbReference type="Pfam" id="PF13396">
    <property type="entry name" value="PLDc_N"/>
    <property type="match status" value="1"/>
</dbReference>
<evidence type="ECO:0000256" key="13">
    <source>
        <dbReference type="NCBIfam" id="TIGR04265"/>
    </source>
</evidence>
<organism evidence="15 16">
    <name type="scientific">Fonticella tunisiensis</name>
    <dbReference type="NCBI Taxonomy" id="1096341"/>
    <lineage>
        <taxon>Bacteria</taxon>
        <taxon>Bacillati</taxon>
        <taxon>Bacillota</taxon>
        <taxon>Clostridia</taxon>
        <taxon>Eubacteriales</taxon>
        <taxon>Clostridiaceae</taxon>
        <taxon>Fonticella</taxon>
    </lineage>
</organism>
<feature type="domain" description="PLD phosphodiesterase" evidence="14">
    <location>
        <begin position="391"/>
        <end position="418"/>
    </location>
</feature>
<gene>
    <name evidence="15" type="ORF">EDD71_102124</name>
</gene>
<dbReference type="GO" id="GO:0008808">
    <property type="term" value="F:cardiolipin synthase activity"/>
    <property type="evidence" value="ECO:0007669"/>
    <property type="project" value="UniProtKB-UniRule"/>
</dbReference>
<comment type="function">
    <text evidence="12">Catalyzes the reversible phosphatidyl group transfer from one phosphatidylglycerol molecule to another to form cardiolipin (CL) (diphosphatidylglycerol) and glycerol.</text>
</comment>
<dbReference type="NCBIfam" id="TIGR04265">
    <property type="entry name" value="bac_cardiolipin"/>
    <property type="match status" value="1"/>
</dbReference>
<feature type="transmembrane region" description="Helical" evidence="12">
    <location>
        <begin position="35"/>
        <end position="55"/>
    </location>
</feature>
<dbReference type="Gene3D" id="3.30.870.10">
    <property type="entry name" value="Endonuclease Chain A"/>
    <property type="match status" value="2"/>
</dbReference>
<dbReference type="AlphaFoldDB" id="A0A4R7KUH0"/>
<dbReference type="GO" id="GO:0005886">
    <property type="term" value="C:plasma membrane"/>
    <property type="evidence" value="ECO:0007669"/>
    <property type="project" value="UniProtKB-SubCell"/>
</dbReference>
<name>A0A4R7KUH0_9CLOT</name>
<dbReference type="EC" id="2.7.8.-" evidence="12 13"/>
<keyword evidence="10 12" id="KW-0594">Phospholipid biosynthesis</keyword>
<evidence type="ECO:0000256" key="1">
    <source>
        <dbReference type="ARBA" id="ARBA00004651"/>
    </source>
</evidence>
<keyword evidence="3 12" id="KW-0444">Lipid biosynthesis</keyword>
<feature type="active site" evidence="12">
    <location>
        <position position="403"/>
    </location>
</feature>
<dbReference type="SMART" id="SM00155">
    <property type="entry name" value="PLDc"/>
    <property type="match status" value="2"/>
</dbReference>
<dbReference type="InterPro" id="IPR027379">
    <property type="entry name" value="CLS_N"/>
</dbReference>
<evidence type="ECO:0000313" key="16">
    <source>
        <dbReference type="Proteomes" id="UP000295325"/>
    </source>
</evidence>
<keyword evidence="9 12" id="KW-0472">Membrane</keyword>
<dbReference type="InterPro" id="IPR025202">
    <property type="entry name" value="PLD-like_dom"/>
</dbReference>
<dbReference type="GO" id="GO:0032049">
    <property type="term" value="P:cardiolipin biosynthetic process"/>
    <property type="evidence" value="ECO:0007669"/>
    <property type="project" value="UniProtKB-UniRule"/>
</dbReference>
<dbReference type="CDD" id="cd09112">
    <property type="entry name" value="PLDc_CLS_2"/>
    <property type="match status" value="1"/>
</dbReference>
<evidence type="ECO:0000256" key="8">
    <source>
        <dbReference type="ARBA" id="ARBA00023098"/>
    </source>
</evidence>
<dbReference type="Proteomes" id="UP000295325">
    <property type="component" value="Unassembled WGS sequence"/>
</dbReference>
<feature type="active site" evidence="12">
    <location>
        <position position="220"/>
    </location>
</feature>
<keyword evidence="5 12" id="KW-0812">Transmembrane</keyword>
<proteinExistence type="inferred from homology"/>
<dbReference type="Pfam" id="PF13091">
    <property type="entry name" value="PLDc_2"/>
    <property type="match status" value="2"/>
</dbReference>
<dbReference type="CDD" id="cd09110">
    <property type="entry name" value="PLDc_CLS_1"/>
    <property type="match status" value="1"/>
</dbReference>
<feature type="active site" evidence="12">
    <location>
        <position position="396"/>
    </location>
</feature>
<dbReference type="PANTHER" id="PTHR21248:SF22">
    <property type="entry name" value="PHOSPHOLIPASE D"/>
    <property type="match status" value="1"/>
</dbReference>
<dbReference type="SUPFAM" id="SSF56024">
    <property type="entry name" value="Phospholipase D/nuclease"/>
    <property type="match status" value="2"/>
</dbReference>
<evidence type="ECO:0000256" key="4">
    <source>
        <dbReference type="ARBA" id="ARBA00022679"/>
    </source>
</evidence>
<keyword evidence="6" id="KW-0677">Repeat</keyword>
<feature type="active site" evidence="12">
    <location>
        <position position="213"/>
    </location>
</feature>
<feature type="active site" evidence="12">
    <location>
        <position position="215"/>
    </location>
</feature>
<evidence type="ECO:0000313" key="15">
    <source>
        <dbReference type="EMBL" id="TDT63364.1"/>
    </source>
</evidence>
<keyword evidence="16" id="KW-1185">Reference proteome</keyword>
<evidence type="ECO:0000256" key="12">
    <source>
        <dbReference type="HAMAP-Rule" id="MF_01916"/>
    </source>
</evidence>
<keyword evidence="2 12" id="KW-1003">Cell membrane</keyword>
<comment type="catalytic activity">
    <reaction evidence="12">
        <text>2 a 1,2-diacyl-sn-glycero-3-phospho-(1'-sn-glycerol) = a cardiolipin + glycerol</text>
        <dbReference type="Rhea" id="RHEA:31451"/>
        <dbReference type="ChEBI" id="CHEBI:17754"/>
        <dbReference type="ChEBI" id="CHEBI:62237"/>
        <dbReference type="ChEBI" id="CHEBI:64716"/>
    </reaction>
</comment>
<dbReference type="PANTHER" id="PTHR21248">
    <property type="entry name" value="CARDIOLIPIN SYNTHASE"/>
    <property type="match status" value="1"/>
</dbReference>
<keyword evidence="8 12" id="KW-0443">Lipid metabolism</keyword>
<dbReference type="InterPro" id="IPR022924">
    <property type="entry name" value="Cardiolipin_synthase"/>
</dbReference>
<feature type="active site" evidence="12">
    <location>
        <position position="398"/>
    </location>
</feature>
<evidence type="ECO:0000256" key="2">
    <source>
        <dbReference type="ARBA" id="ARBA00022475"/>
    </source>
</evidence>
<evidence type="ECO:0000256" key="5">
    <source>
        <dbReference type="ARBA" id="ARBA00022692"/>
    </source>
</evidence>
<sequence>MKYGFTFILSWFFIINIIISTVTIILERKRPEKTIAWLLIFIFLPPLGLILYIFLGRNWKRNKLNEEFSPYVKDLIQRVIKRINDPDYVHLIELIANTSNSPLFVDNEITIFKDGTEKFKALKEELEKAKHHIHLEYYIVKSDGIGNEIKDILIRKAKEGVKIRFIMDRMGAIRTSRRYIKELRDAGVDVAIYSYFLAPFLRFINTQINYRNHRKIAVIDGRVGFIGGNNIGDEYLGKGKLGYWRDTHIMVKGDFVLGLQGVFIDDFWAIKKVNEGRISHEKEFDKYFPKPEKSGKKIMQLITSGPDYEVPAIMHSILKMITIAKDHIYIATPYFVPSESIMDALKVAALGGIDIRILFPGRYDHFTVYYASRTYLAELLKYGVKVYLYREDAFVHSKVMTVDGKISTVGTANMDIRSFELNYEINSVIYDEEVTKKLEDMFLEDIKESRLMTLEDYENSPKHIKVIEAVSRIFSSLL</sequence>